<evidence type="ECO:0000313" key="6">
    <source>
        <dbReference type="Proteomes" id="UP001557484"/>
    </source>
</evidence>
<dbReference type="InterPro" id="IPR019999">
    <property type="entry name" value="Anth_synth_I-like"/>
</dbReference>
<dbReference type="PANTHER" id="PTHR11236">
    <property type="entry name" value="AMINOBENZOATE/ANTHRANILATE SYNTHASE"/>
    <property type="match status" value="1"/>
</dbReference>
<keyword evidence="5" id="KW-0032">Aminotransferase</keyword>
<dbReference type="Gene3D" id="3.60.120.10">
    <property type="entry name" value="Anthranilate synthase"/>
    <property type="match status" value="1"/>
</dbReference>
<dbReference type="InterPro" id="IPR005802">
    <property type="entry name" value="ADC_synth_comp_1"/>
</dbReference>
<evidence type="ECO:0000259" key="4">
    <source>
        <dbReference type="Pfam" id="PF04715"/>
    </source>
</evidence>
<dbReference type="Pfam" id="PF04715">
    <property type="entry name" value="Anth_synt_I_N"/>
    <property type="match status" value="1"/>
</dbReference>
<dbReference type="InterPro" id="IPR005801">
    <property type="entry name" value="ADC_synthase"/>
</dbReference>
<dbReference type="PRINTS" id="PR00095">
    <property type="entry name" value="ANTSNTHASEI"/>
</dbReference>
<feature type="domain" description="Chorismate-utilising enzyme C-terminal" evidence="3">
    <location>
        <begin position="188"/>
        <end position="440"/>
    </location>
</feature>
<organism evidence="5 6">
    <name type="scientific">Zhongshania arctica</name>
    <dbReference type="NCBI Taxonomy" id="3238302"/>
    <lineage>
        <taxon>Bacteria</taxon>
        <taxon>Pseudomonadati</taxon>
        <taxon>Pseudomonadota</taxon>
        <taxon>Gammaproteobacteria</taxon>
        <taxon>Cellvibrionales</taxon>
        <taxon>Spongiibacteraceae</taxon>
        <taxon>Zhongshania</taxon>
    </lineage>
</organism>
<dbReference type="RefSeq" id="WP_368376060.1">
    <property type="nucleotide sequence ID" value="NZ_JBFRYB010000001.1"/>
</dbReference>
<dbReference type="SUPFAM" id="SSF56322">
    <property type="entry name" value="ADC synthase"/>
    <property type="match status" value="1"/>
</dbReference>
<accession>A0ABV3TWH2</accession>
<dbReference type="EMBL" id="JBFRYB010000001">
    <property type="protein sequence ID" value="MEX1665973.1"/>
    <property type="molecule type" value="Genomic_DNA"/>
</dbReference>
<evidence type="ECO:0000256" key="2">
    <source>
        <dbReference type="ARBA" id="ARBA00022679"/>
    </source>
</evidence>
<proteinExistence type="predicted"/>
<dbReference type="Proteomes" id="UP001557484">
    <property type="component" value="Unassembled WGS sequence"/>
</dbReference>
<protein>
    <recommendedName>
        <fullName evidence="1">aminodeoxychorismate synthase</fullName>
        <ecNumber evidence="1">2.6.1.85</ecNumber>
    </recommendedName>
</protein>
<evidence type="ECO:0000313" key="5">
    <source>
        <dbReference type="EMBL" id="MEX1665973.1"/>
    </source>
</evidence>
<dbReference type="EC" id="2.6.1.85" evidence="1"/>
<dbReference type="PANTHER" id="PTHR11236:SF50">
    <property type="entry name" value="AMINODEOXYCHORISMATE SYNTHASE COMPONENT 1"/>
    <property type="match status" value="1"/>
</dbReference>
<evidence type="ECO:0000256" key="1">
    <source>
        <dbReference type="ARBA" id="ARBA00013139"/>
    </source>
</evidence>
<feature type="domain" description="Anthranilate synthase component I N-terminal" evidence="4">
    <location>
        <begin position="16"/>
        <end position="143"/>
    </location>
</feature>
<dbReference type="NCBIfam" id="TIGR00553">
    <property type="entry name" value="pabB"/>
    <property type="match status" value="1"/>
</dbReference>
<name>A0ABV3TWH2_9GAMM</name>
<dbReference type="GO" id="GO:0046820">
    <property type="term" value="F:4-amino-4-deoxychorismate synthase activity"/>
    <property type="evidence" value="ECO:0007669"/>
    <property type="project" value="UniProtKB-EC"/>
</dbReference>
<evidence type="ECO:0000259" key="3">
    <source>
        <dbReference type="Pfam" id="PF00425"/>
    </source>
</evidence>
<reference evidence="5 6" key="1">
    <citation type="journal article" date="2011" name="Int. J. Syst. Evol. Microbiol.">
        <title>Zhongshania antarctica gen. nov., sp. nov. and Zhongshania guokunii sp. nov., gammaproteobacteria respectively isolated from coastal attached (fast) ice and surface seawater of the Antarctic.</title>
        <authorList>
            <person name="Li H.J."/>
            <person name="Zhang X.Y."/>
            <person name="Chen C.X."/>
            <person name="Zhang Y.J."/>
            <person name="Gao Z.M."/>
            <person name="Yu Y."/>
            <person name="Chen X.L."/>
            <person name="Chen B."/>
            <person name="Zhang Y.Z."/>
        </authorList>
    </citation>
    <scope>NUCLEOTIDE SEQUENCE [LARGE SCALE GENOMIC DNA]</scope>
    <source>
        <strain evidence="5 6">R06B22</strain>
    </source>
</reference>
<comment type="caution">
    <text evidence="5">The sequence shown here is derived from an EMBL/GenBank/DDBJ whole genome shotgun (WGS) entry which is preliminary data.</text>
</comment>
<sequence>MARLRRILLPYSRDSCAIFASLKHLPFPVFLDSAAPFSDYGRFDIICAQPDEVISLKTMPYDSIEMFIINTELRLAEVCSNYIHDEELPFCGGAIGYLSYDFAEITHSVRHKQAEDDSSATPYFHAGIYPWAIVVDHQRRHCELVAQASVSADYLAHIEGLVVAATEPDAKPANFALSGIFETSLDIQQYRQAFERVQDYIHAGDCYQINLTRAFTAPYQGDPWQAYQGLRKTAAAPFSAYVDLGDSQILSFSPERLLSACNGRLQTQPIKGTAARDPDPIKDLALAVELQSSAKNRAENVMIVDLLRNDFSKSCQPSSVQTDKLCELQSFRTVHHLVSTVSGQLRPGCTAFKALLNCFPGGSITGAPKQRAMEIIAEIEPHRRGFYCGSIFYLGGGGKMDSSITIRSFVCADNHIRGWAGGGIVADSEVDEEFIETETKIGKLLQALADF</sequence>
<keyword evidence="2 5" id="KW-0808">Transferase</keyword>
<dbReference type="Pfam" id="PF00425">
    <property type="entry name" value="Chorismate_bind"/>
    <property type="match status" value="1"/>
</dbReference>
<dbReference type="InterPro" id="IPR015890">
    <property type="entry name" value="Chorismate_C"/>
</dbReference>
<gene>
    <name evidence="5" type="primary">pabB</name>
    <name evidence="5" type="ORF">AB4875_10780</name>
</gene>
<dbReference type="InterPro" id="IPR006805">
    <property type="entry name" value="Anth_synth_I_N"/>
</dbReference>
<keyword evidence="6" id="KW-1185">Reference proteome</keyword>